<dbReference type="EMBL" id="CP020465">
    <property type="protein sequence ID" value="ASP46475.1"/>
    <property type="molecule type" value="Genomic_DNA"/>
</dbReference>
<dbReference type="InterPro" id="IPR013332">
    <property type="entry name" value="KPR_N"/>
</dbReference>
<evidence type="ECO:0000256" key="7">
    <source>
        <dbReference type="ARBA" id="ARBA00023002"/>
    </source>
</evidence>
<feature type="domain" description="Ketopantoate reductase N-terminal" evidence="11">
    <location>
        <begin position="3"/>
        <end position="146"/>
    </location>
</feature>
<dbReference type="Pfam" id="PF02558">
    <property type="entry name" value="ApbA"/>
    <property type="match status" value="1"/>
</dbReference>
<keyword evidence="5 10" id="KW-0566">Pantothenate biosynthesis</keyword>
<dbReference type="OrthoDB" id="6530772at2"/>
<reference evidence="13 14" key="1">
    <citation type="submission" date="2017-08" db="EMBL/GenBank/DDBJ databases">
        <title>Complete genome of Colwellia sp. NB097-1, a psychrophile bacterium ioslated from Bering Sea.</title>
        <authorList>
            <person name="Chen X."/>
        </authorList>
    </citation>
    <scope>NUCLEOTIDE SEQUENCE [LARGE SCALE GENOMIC DNA]</scope>
    <source>
        <strain evidence="13 14">NB097-1</strain>
    </source>
</reference>
<evidence type="ECO:0000256" key="4">
    <source>
        <dbReference type="ARBA" id="ARBA00019465"/>
    </source>
</evidence>
<dbReference type="SUPFAM" id="SSF51735">
    <property type="entry name" value="NAD(P)-binding Rossmann-fold domains"/>
    <property type="match status" value="1"/>
</dbReference>
<dbReference type="GO" id="GO:0015940">
    <property type="term" value="P:pantothenate biosynthetic process"/>
    <property type="evidence" value="ECO:0007669"/>
    <property type="project" value="UniProtKB-UniPathway"/>
</dbReference>
<dbReference type="Gene3D" id="1.10.1040.10">
    <property type="entry name" value="N-(1-d-carboxylethyl)-l-norvaline Dehydrogenase, domain 2"/>
    <property type="match status" value="1"/>
</dbReference>
<evidence type="ECO:0000256" key="5">
    <source>
        <dbReference type="ARBA" id="ARBA00022655"/>
    </source>
</evidence>
<evidence type="ECO:0000259" key="11">
    <source>
        <dbReference type="Pfam" id="PF02558"/>
    </source>
</evidence>
<evidence type="ECO:0000256" key="9">
    <source>
        <dbReference type="ARBA" id="ARBA00048793"/>
    </source>
</evidence>
<dbReference type="InterPro" id="IPR050838">
    <property type="entry name" value="Ketopantoate_reductase"/>
</dbReference>
<proteinExistence type="inferred from homology"/>
<feature type="domain" description="Ketopantoate reductase C-terminal" evidence="12">
    <location>
        <begin position="174"/>
        <end position="297"/>
    </location>
</feature>
<dbReference type="GO" id="GO:0008677">
    <property type="term" value="F:2-dehydropantoate 2-reductase activity"/>
    <property type="evidence" value="ECO:0007669"/>
    <property type="project" value="UniProtKB-EC"/>
</dbReference>
<name>A0A222G3H8_9GAMM</name>
<evidence type="ECO:0000256" key="1">
    <source>
        <dbReference type="ARBA" id="ARBA00004994"/>
    </source>
</evidence>
<evidence type="ECO:0000256" key="2">
    <source>
        <dbReference type="ARBA" id="ARBA00007870"/>
    </source>
</evidence>
<dbReference type="GO" id="GO:0005737">
    <property type="term" value="C:cytoplasm"/>
    <property type="evidence" value="ECO:0007669"/>
    <property type="project" value="TreeGrafter"/>
</dbReference>
<dbReference type="InterPro" id="IPR013328">
    <property type="entry name" value="6PGD_dom2"/>
</dbReference>
<dbReference type="KEGG" id="cber:B5D82_01005"/>
<evidence type="ECO:0000256" key="6">
    <source>
        <dbReference type="ARBA" id="ARBA00022857"/>
    </source>
</evidence>
<evidence type="ECO:0000256" key="10">
    <source>
        <dbReference type="RuleBase" id="RU362068"/>
    </source>
</evidence>
<dbReference type="FunFam" id="1.10.1040.10:FF:000017">
    <property type="entry name" value="2-dehydropantoate 2-reductase"/>
    <property type="match status" value="1"/>
</dbReference>
<dbReference type="InterPro" id="IPR003710">
    <property type="entry name" value="ApbA"/>
</dbReference>
<dbReference type="AlphaFoldDB" id="A0A222G3H8"/>
<organism evidence="13 14">
    <name type="scientific">Cognaticolwellia beringensis</name>
    <dbReference type="NCBI Taxonomy" id="1967665"/>
    <lineage>
        <taxon>Bacteria</taxon>
        <taxon>Pseudomonadati</taxon>
        <taxon>Pseudomonadota</taxon>
        <taxon>Gammaproteobacteria</taxon>
        <taxon>Alteromonadales</taxon>
        <taxon>Colwelliaceae</taxon>
        <taxon>Cognaticolwellia</taxon>
    </lineage>
</organism>
<dbReference type="GO" id="GO:0050661">
    <property type="term" value="F:NADP binding"/>
    <property type="evidence" value="ECO:0007669"/>
    <property type="project" value="TreeGrafter"/>
</dbReference>
<dbReference type="Gene3D" id="3.40.50.720">
    <property type="entry name" value="NAD(P)-binding Rossmann-like Domain"/>
    <property type="match status" value="1"/>
</dbReference>
<gene>
    <name evidence="13" type="ORF">B5D82_01005</name>
</gene>
<evidence type="ECO:0000256" key="3">
    <source>
        <dbReference type="ARBA" id="ARBA00013014"/>
    </source>
</evidence>
<comment type="similarity">
    <text evidence="2 10">Belongs to the ketopantoate reductase family.</text>
</comment>
<dbReference type="SUPFAM" id="SSF48179">
    <property type="entry name" value="6-phosphogluconate dehydrogenase C-terminal domain-like"/>
    <property type="match status" value="1"/>
</dbReference>
<evidence type="ECO:0000313" key="14">
    <source>
        <dbReference type="Proteomes" id="UP000202259"/>
    </source>
</evidence>
<dbReference type="NCBIfam" id="TIGR00745">
    <property type="entry name" value="apbA_panE"/>
    <property type="match status" value="1"/>
</dbReference>
<keyword evidence="7 10" id="KW-0560">Oxidoreductase</keyword>
<dbReference type="Pfam" id="PF08546">
    <property type="entry name" value="ApbA_C"/>
    <property type="match status" value="1"/>
</dbReference>
<dbReference type="PANTHER" id="PTHR43765">
    <property type="entry name" value="2-DEHYDROPANTOATE 2-REDUCTASE-RELATED"/>
    <property type="match status" value="1"/>
</dbReference>
<sequence>MNIVIIGQGAIGLLWYHHLAKSPKNTVSLLCSSRTTFIPSHYGFTDINQQSHELSLMVADNAAFIDAELILICVKSYQVNVAIEALKNKISPHVIIVFCHNGMGAYQNLASLQQPCLTLLTTHGCKINSPFHAQHTGLGHCDLGSIHGEISPLMRANITSTLKQALPTLTFTNDIKTKQWLKLAINCVINPLTAVENIDNGQLLNEKFNPIITELISEIITVAAYENVKFDFNELQEKIMQVAKKTAKNCSSMRSDILQQRKTEIDYINGYIVTLAKKSGILVPKNEMLVQQVKALQVS</sequence>
<comment type="function">
    <text evidence="10">Catalyzes the NADPH-dependent reduction of ketopantoate into pantoic acid.</text>
</comment>
<evidence type="ECO:0000256" key="8">
    <source>
        <dbReference type="ARBA" id="ARBA00032024"/>
    </source>
</evidence>
<evidence type="ECO:0000259" key="12">
    <source>
        <dbReference type="Pfam" id="PF08546"/>
    </source>
</evidence>
<comment type="pathway">
    <text evidence="1 10">Cofactor biosynthesis; (R)-pantothenate biosynthesis; (R)-pantoate from 3-methyl-2-oxobutanoate: step 2/2.</text>
</comment>
<dbReference type="Proteomes" id="UP000202259">
    <property type="component" value="Chromosome"/>
</dbReference>
<comment type="catalytic activity">
    <reaction evidence="9 10">
        <text>(R)-pantoate + NADP(+) = 2-dehydropantoate + NADPH + H(+)</text>
        <dbReference type="Rhea" id="RHEA:16233"/>
        <dbReference type="ChEBI" id="CHEBI:11561"/>
        <dbReference type="ChEBI" id="CHEBI:15378"/>
        <dbReference type="ChEBI" id="CHEBI:15980"/>
        <dbReference type="ChEBI" id="CHEBI:57783"/>
        <dbReference type="ChEBI" id="CHEBI:58349"/>
        <dbReference type="EC" id="1.1.1.169"/>
    </reaction>
</comment>
<dbReference type="PANTHER" id="PTHR43765:SF2">
    <property type="entry name" value="2-DEHYDROPANTOATE 2-REDUCTASE"/>
    <property type="match status" value="1"/>
</dbReference>
<dbReference type="InterPro" id="IPR036291">
    <property type="entry name" value="NAD(P)-bd_dom_sf"/>
</dbReference>
<evidence type="ECO:0000313" key="13">
    <source>
        <dbReference type="EMBL" id="ASP46475.1"/>
    </source>
</evidence>
<accession>A0A222G3H8</accession>
<dbReference type="RefSeq" id="WP_081148506.1">
    <property type="nucleotide sequence ID" value="NZ_CP020465.1"/>
</dbReference>
<keyword evidence="14" id="KW-1185">Reference proteome</keyword>
<protein>
    <recommendedName>
        <fullName evidence="4 10">2-dehydropantoate 2-reductase</fullName>
        <ecNumber evidence="3 10">1.1.1.169</ecNumber>
    </recommendedName>
    <alternativeName>
        <fullName evidence="8 10">Ketopantoate reductase</fullName>
    </alternativeName>
</protein>
<dbReference type="EC" id="1.1.1.169" evidence="3 10"/>
<keyword evidence="6 10" id="KW-0521">NADP</keyword>
<dbReference type="UniPathway" id="UPA00028">
    <property type="reaction ID" value="UER00004"/>
</dbReference>
<dbReference type="InterPro" id="IPR013752">
    <property type="entry name" value="KPA_reductase"/>
</dbReference>
<dbReference type="InterPro" id="IPR008927">
    <property type="entry name" value="6-PGluconate_DH-like_C_sf"/>
</dbReference>